<evidence type="ECO:0000313" key="4">
    <source>
        <dbReference type="Proteomes" id="UP000734854"/>
    </source>
</evidence>
<dbReference type="InterPro" id="IPR025521">
    <property type="entry name" value="Neprosin_propep"/>
</dbReference>
<dbReference type="Proteomes" id="UP000734854">
    <property type="component" value="Unassembled WGS sequence"/>
</dbReference>
<evidence type="ECO:0000256" key="1">
    <source>
        <dbReference type="SAM" id="MobiDB-lite"/>
    </source>
</evidence>
<keyword evidence="4" id="KW-1185">Reference proteome</keyword>
<comment type="caution">
    <text evidence="3">The sequence shown here is derived from an EMBL/GenBank/DDBJ whole genome shotgun (WGS) entry which is preliminary data.</text>
</comment>
<sequence length="481" mass="53637">MKKADEEDKNTEEQLSYPSSVVLLLRFQTVSDASQTEDSQPSPVEQTPSHLFLGPITRTITQREFINLKTKPKESKQKKEDDNKPFPLGFAVETASRSGRDGDPLIELGFMFESGRNIPLTEEEDLELDKELQSLNKPPVKIIKQTFSGDLFDCIEKYKQPAFDHPALKNHKLQMRPSFQTKNNVTMDENFKSLLDPGFNDTCPPGTVLIRRTRKEDLIISKELTKYFRNYGSGYRVRDDSVGQNYYAIVRSKNSSFYGFRSKISTWALPNVGPDQVSASQVWIMGDIDGPDGSLNAIQSGWHTNGYRTGCMNLNCKGFVQVSANYAPGYAFPKVSLYRGKPEYLDLLIAKDPKSGNWWLTLPCGGLTGSVDIGYWPKELFPNLEISSYIDFGGQVYTPNNEASPPMGSGSFPEEGFGRASHFMQAQFIGTDHQAFTPSEGSVYTENDSLDNYYKVSGDPPESGDFNVYYGGQGGLIAATG</sequence>
<dbReference type="PROSITE" id="PS52045">
    <property type="entry name" value="NEPROSIN_PEP_CD"/>
    <property type="match status" value="1"/>
</dbReference>
<feature type="region of interest" description="Disordered" evidence="1">
    <location>
        <begin position="69"/>
        <end position="88"/>
    </location>
</feature>
<dbReference type="PANTHER" id="PTHR31589">
    <property type="entry name" value="PROTEIN, PUTATIVE (DUF239)-RELATED-RELATED"/>
    <property type="match status" value="1"/>
</dbReference>
<dbReference type="EMBL" id="JACMSC010000012">
    <property type="protein sequence ID" value="KAG6498116.1"/>
    <property type="molecule type" value="Genomic_DNA"/>
</dbReference>
<dbReference type="PANTHER" id="PTHR31589:SF110">
    <property type="entry name" value="PROTEIN, PUTATIVE (DUF239)-RELATED"/>
    <property type="match status" value="1"/>
</dbReference>
<organism evidence="3 4">
    <name type="scientific">Zingiber officinale</name>
    <name type="common">Ginger</name>
    <name type="synonym">Amomum zingiber</name>
    <dbReference type="NCBI Taxonomy" id="94328"/>
    <lineage>
        <taxon>Eukaryota</taxon>
        <taxon>Viridiplantae</taxon>
        <taxon>Streptophyta</taxon>
        <taxon>Embryophyta</taxon>
        <taxon>Tracheophyta</taxon>
        <taxon>Spermatophyta</taxon>
        <taxon>Magnoliopsida</taxon>
        <taxon>Liliopsida</taxon>
        <taxon>Zingiberales</taxon>
        <taxon>Zingiberaceae</taxon>
        <taxon>Zingiber</taxon>
    </lineage>
</organism>
<feature type="compositionally biased region" description="Basic and acidic residues" evidence="1">
    <location>
        <begin position="71"/>
        <end position="84"/>
    </location>
</feature>
<dbReference type="Pfam" id="PF14365">
    <property type="entry name" value="Neprosin_AP"/>
    <property type="match status" value="1"/>
</dbReference>
<dbReference type="InterPro" id="IPR004314">
    <property type="entry name" value="Neprosin"/>
</dbReference>
<proteinExistence type="predicted"/>
<evidence type="ECO:0000313" key="3">
    <source>
        <dbReference type="EMBL" id="KAG6498116.1"/>
    </source>
</evidence>
<dbReference type="AlphaFoldDB" id="A0A8J5L1W8"/>
<reference evidence="3 4" key="1">
    <citation type="submission" date="2020-08" db="EMBL/GenBank/DDBJ databases">
        <title>Plant Genome Project.</title>
        <authorList>
            <person name="Zhang R.-G."/>
        </authorList>
    </citation>
    <scope>NUCLEOTIDE SEQUENCE [LARGE SCALE GENOMIC DNA]</scope>
    <source>
        <tissue evidence="3">Rhizome</tissue>
    </source>
</reference>
<accession>A0A8J5L1W8</accession>
<feature type="region of interest" description="Disordered" evidence="1">
    <location>
        <begin position="31"/>
        <end position="51"/>
    </location>
</feature>
<dbReference type="InterPro" id="IPR053168">
    <property type="entry name" value="Glutamic_endopeptidase"/>
</dbReference>
<evidence type="ECO:0000259" key="2">
    <source>
        <dbReference type="PROSITE" id="PS52045"/>
    </source>
</evidence>
<dbReference type="Pfam" id="PF03080">
    <property type="entry name" value="Neprosin"/>
    <property type="match status" value="1"/>
</dbReference>
<protein>
    <recommendedName>
        <fullName evidence="2">Neprosin PEP catalytic domain-containing protein</fullName>
    </recommendedName>
</protein>
<name>A0A8J5L1W8_ZINOF</name>
<gene>
    <name evidence="3" type="ORF">ZIOFF_046025</name>
</gene>
<feature type="compositionally biased region" description="Polar residues" evidence="1">
    <location>
        <begin position="31"/>
        <end position="49"/>
    </location>
</feature>
<feature type="domain" description="Neprosin PEP catalytic" evidence="2">
    <location>
        <begin position="238"/>
        <end position="477"/>
    </location>
</feature>